<evidence type="ECO:0000313" key="4">
    <source>
        <dbReference type="Proteomes" id="UP000433181"/>
    </source>
</evidence>
<dbReference type="Pfam" id="PF08447">
    <property type="entry name" value="PAS_3"/>
    <property type="match status" value="1"/>
</dbReference>
<dbReference type="PANTHER" id="PTHR33121">
    <property type="entry name" value="CYCLIC DI-GMP PHOSPHODIESTERASE PDEF"/>
    <property type="match status" value="1"/>
</dbReference>
<dbReference type="Gene3D" id="3.30.70.270">
    <property type="match status" value="1"/>
</dbReference>
<organism evidence="3 4">
    <name type="scientific">Anaerovibrio slackiae</name>
    <dbReference type="NCBI Taxonomy" id="2652309"/>
    <lineage>
        <taxon>Bacteria</taxon>
        <taxon>Bacillati</taxon>
        <taxon>Bacillota</taxon>
        <taxon>Negativicutes</taxon>
        <taxon>Selenomonadales</taxon>
        <taxon>Selenomonadaceae</taxon>
        <taxon>Anaerovibrio</taxon>
    </lineage>
</organism>
<dbReference type="Pfam" id="PF00990">
    <property type="entry name" value="GGDEF"/>
    <property type="match status" value="1"/>
</dbReference>
<keyword evidence="4" id="KW-1185">Reference proteome</keyword>
<accession>A0A6I2UBV5</accession>
<protein>
    <submittedName>
        <fullName evidence="3">EAL domain-containing protein</fullName>
    </submittedName>
</protein>
<dbReference type="InterPro" id="IPR050706">
    <property type="entry name" value="Cyclic-di-GMP_PDE-like"/>
</dbReference>
<dbReference type="GO" id="GO:0071111">
    <property type="term" value="F:cyclic-guanylate-specific phosphodiesterase activity"/>
    <property type="evidence" value="ECO:0007669"/>
    <property type="project" value="InterPro"/>
</dbReference>
<dbReference type="PROSITE" id="PS50887">
    <property type="entry name" value="GGDEF"/>
    <property type="match status" value="1"/>
</dbReference>
<dbReference type="InterPro" id="IPR000014">
    <property type="entry name" value="PAS"/>
</dbReference>
<reference evidence="3 4" key="1">
    <citation type="submission" date="2019-08" db="EMBL/GenBank/DDBJ databases">
        <title>In-depth cultivation of the pig gut microbiome towards novel bacterial diversity and tailored functional studies.</title>
        <authorList>
            <person name="Wylensek D."/>
            <person name="Hitch T.C.A."/>
            <person name="Clavel T."/>
        </authorList>
    </citation>
    <scope>NUCLEOTIDE SEQUENCE [LARGE SCALE GENOMIC DNA]</scope>
    <source>
        <strain evidence="3 4">WCA-693-APC-5D-A</strain>
    </source>
</reference>
<gene>
    <name evidence="3" type="ORF">FYJ84_08325</name>
</gene>
<dbReference type="Pfam" id="PF00563">
    <property type="entry name" value="EAL"/>
    <property type="match status" value="1"/>
</dbReference>
<dbReference type="InterPro" id="IPR001633">
    <property type="entry name" value="EAL_dom"/>
</dbReference>
<dbReference type="SUPFAM" id="SSF55785">
    <property type="entry name" value="PYP-like sensor domain (PAS domain)"/>
    <property type="match status" value="1"/>
</dbReference>
<dbReference type="InterPro" id="IPR043128">
    <property type="entry name" value="Rev_trsase/Diguanyl_cyclase"/>
</dbReference>
<dbReference type="PROSITE" id="PS50883">
    <property type="entry name" value="EAL"/>
    <property type="match status" value="1"/>
</dbReference>
<dbReference type="InterPro" id="IPR029787">
    <property type="entry name" value="Nucleotide_cyclase"/>
</dbReference>
<dbReference type="SUPFAM" id="SSF141868">
    <property type="entry name" value="EAL domain-like"/>
    <property type="match status" value="1"/>
</dbReference>
<dbReference type="Gene3D" id="3.30.450.20">
    <property type="entry name" value="PAS domain"/>
    <property type="match status" value="1"/>
</dbReference>
<dbReference type="CDD" id="cd01949">
    <property type="entry name" value="GGDEF"/>
    <property type="match status" value="1"/>
</dbReference>
<feature type="domain" description="GGDEF" evidence="2">
    <location>
        <begin position="166"/>
        <end position="298"/>
    </location>
</feature>
<comment type="caution">
    <text evidence="3">The sequence shown here is derived from an EMBL/GenBank/DDBJ whole genome shotgun (WGS) entry which is preliminary data.</text>
</comment>
<dbReference type="SMART" id="SM00052">
    <property type="entry name" value="EAL"/>
    <property type="match status" value="1"/>
</dbReference>
<name>A0A6I2UBV5_9FIRM</name>
<dbReference type="EMBL" id="VUNR01000014">
    <property type="protein sequence ID" value="MSU08988.1"/>
    <property type="molecule type" value="Genomic_DNA"/>
</dbReference>
<proteinExistence type="predicted"/>
<dbReference type="InterPro" id="IPR035965">
    <property type="entry name" value="PAS-like_dom_sf"/>
</dbReference>
<dbReference type="SMART" id="SM00267">
    <property type="entry name" value="GGDEF"/>
    <property type="match status" value="1"/>
</dbReference>
<dbReference type="SUPFAM" id="SSF55073">
    <property type="entry name" value="Nucleotide cyclase"/>
    <property type="match status" value="1"/>
</dbReference>
<dbReference type="InterPro" id="IPR013655">
    <property type="entry name" value="PAS_fold_3"/>
</dbReference>
<evidence type="ECO:0000259" key="2">
    <source>
        <dbReference type="PROSITE" id="PS50887"/>
    </source>
</evidence>
<evidence type="ECO:0000313" key="3">
    <source>
        <dbReference type="EMBL" id="MSU08988.1"/>
    </source>
</evidence>
<dbReference type="RefSeq" id="WP_154407148.1">
    <property type="nucleotide sequence ID" value="NZ_VUNR01000014.1"/>
</dbReference>
<dbReference type="PANTHER" id="PTHR33121:SF15">
    <property type="entry name" value="BLUE LIGHT- AND TEMPERATURE-REGULATED ANTIREPRESSOR BLUF"/>
    <property type="match status" value="1"/>
</dbReference>
<dbReference type="CDD" id="cd00130">
    <property type="entry name" value="PAS"/>
    <property type="match status" value="1"/>
</dbReference>
<sequence>MRKRCQIPRNSVLKRIQGYFRMLCASSDEYFFATDIVENIVMLSPNMVTDFGMPAEIFMDMDAEWLPRVHPDDYDDYIKNLHKEFTPEDNMHDVIYRVRDAKDNYVWVRCKGQMSFGRDGAPELFAGIITPLEQKIQADANTGLLTKYQFEKAVKAALVRVDGEFPNGAMLIFGIDNFKIINESFNRRFGDMLLRIAADAISNVLPEGVMLYKLDGDEFAIVVPDMDEAGAQSLFETVQRSFCRPHEVEGRSLFCTISAGTVLYPQGGKDYLVLHKHAEAALDQAKRDGKNKNIIFSKEQYNRWLRSITMRDMLQDSIEHGFEGFSLFYQPQVNARTQRLIGAEALLRWRSPKGRMVSPMEFVRILEETKMIIPVGRWIFETAVKQCKAWQEKWPGMRISINLSYEQIKESGFKEFALECLKKHDLPPYLIVLELTETAIVSDWNNVNTQFQEFRKMGISIAMDDFGTGYSSLAYLKNLACDIVKIDRAFVTHITEENNEFDRQLVKSTIELCHSVSIDCCIEGVETIREYELLRDFCHADSIQGYFFGRPEAPEDFEQKFFVEPENPYLAGCGI</sequence>
<evidence type="ECO:0000259" key="1">
    <source>
        <dbReference type="PROSITE" id="PS50883"/>
    </source>
</evidence>
<dbReference type="InterPro" id="IPR035919">
    <property type="entry name" value="EAL_sf"/>
</dbReference>
<feature type="domain" description="EAL" evidence="1">
    <location>
        <begin position="307"/>
        <end position="565"/>
    </location>
</feature>
<dbReference type="CDD" id="cd01948">
    <property type="entry name" value="EAL"/>
    <property type="match status" value="1"/>
</dbReference>
<dbReference type="NCBIfam" id="TIGR00254">
    <property type="entry name" value="GGDEF"/>
    <property type="match status" value="1"/>
</dbReference>
<dbReference type="Gene3D" id="3.20.20.450">
    <property type="entry name" value="EAL domain"/>
    <property type="match status" value="1"/>
</dbReference>
<dbReference type="Proteomes" id="UP000433181">
    <property type="component" value="Unassembled WGS sequence"/>
</dbReference>
<dbReference type="GeneID" id="96778921"/>
<dbReference type="AlphaFoldDB" id="A0A6I2UBV5"/>
<dbReference type="InterPro" id="IPR000160">
    <property type="entry name" value="GGDEF_dom"/>
</dbReference>